<dbReference type="InterPro" id="IPR011009">
    <property type="entry name" value="Kinase-like_dom_sf"/>
</dbReference>
<dbReference type="Proteomes" id="UP000275321">
    <property type="component" value="Unassembled WGS sequence"/>
</dbReference>
<keyword evidence="1" id="KW-0808">Transferase</keyword>
<protein>
    <submittedName>
        <fullName evidence="1">APH(6) family putative aminoglycoside O-phosphotransferase</fullName>
    </submittedName>
</protein>
<dbReference type="EMBL" id="RHWT01000031">
    <property type="protein sequence ID" value="RSB28751.1"/>
    <property type="molecule type" value="Genomic_DNA"/>
</dbReference>
<organism evidence="1 2">
    <name type="scientific">Enterobacter cloacae</name>
    <dbReference type="NCBI Taxonomy" id="550"/>
    <lineage>
        <taxon>Bacteria</taxon>
        <taxon>Pseudomonadati</taxon>
        <taxon>Pseudomonadota</taxon>
        <taxon>Gammaproteobacteria</taxon>
        <taxon>Enterobacterales</taxon>
        <taxon>Enterobacteriaceae</taxon>
        <taxon>Enterobacter</taxon>
        <taxon>Enterobacter cloacae complex</taxon>
    </lineage>
</organism>
<dbReference type="InterPro" id="IPR006748">
    <property type="entry name" value="NH2Glyco/OHUrea_AB-resist_kin"/>
</dbReference>
<dbReference type="SUPFAM" id="SSF56112">
    <property type="entry name" value="Protein kinase-like (PK-like)"/>
    <property type="match status" value="1"/>
</dbReference>
<evidence type="ECO:0000313" key="1">
    <source>
        <dbReference type="EMBL" id="RSB28751.1"/>
    </source>
</evidence>
<evidence type="ECO:0000313" key="2">
    <source>
        <dbReference type="Proteomes" id="UP000275321"/>
    </source>
</evidence>
<dbReference type="Gene3D" id="1.10.510.10">
    <property type="entry name" value="Transferase(Phosphotransferase) domain 1"/>
    <property type="match status" value="1"/>
</dbReference>
<dbReference type="GO" id="GO:0019748">
    <property type="term" value="P:secondary metabolic process"/>
    <property type="evidence" value="ECO:0007669"/>
    <property type="project" value="InterPro"/>
</dbReference>
<dbReference type="Pfam" id="PF04655">
    <property type="entry name" value="APH_6_hur"/>
    <property type="match status" value="1"/>
</dbReference>
<dbReference type="Gene3D" id="1.20.1270.240">
    <property type="match status" value="1"/>
</dbReference>
<dbReference type="AlphaFoldDB" id="A0A3R8ZBQ2"/>
<accession>A0A3R8ZBQ2</accession>
<dbReference type="GO" id="GO:0016773">
    <property type="term" value="F:phosphotransferase activity, alcohol group as acceptor"/>
    <property type="evidence" value="ECO:0007669"/>
    <property type="project" value="InterPro"/>
</dbReference>
<reference evidence="1 2" key="1">
    <citation type="submission" date="2018-10" db="EMBL/GenBank/DDBJ databases">
        <title>Transmission dynamics of multidrug resistant bacteria on intensive care unit surfaces.</title>
        <authorList>
            <person name="D'Souza A.W."/>
            <person name="Potter R.F."/>
            <person name="Wallace M."/>
            <person name="Shupe A."/>
            <person name="Patel S."/>
            <person name="Sun S."/>
            <person name="Gul D."/>
            <person name="Kwon J.H."/>
            <person name="Andleeb S."/>
            <person name="Burnham C.-A.D."/>
            <person name="Dantas G."/>
        </authorList>
    </citation>
    <scope>NUCLEOTIDE SEQUENCE [LARGE SCALE GENOMIC DNA]</scope>
    <source>
        <strain evidence="1 2">EC_073</strain>
    </source>
</reference>
<gene>
    <name evidence="1" type="ORF">EGK68_19415</name>
</gene>
<comment type="caution">
    <text evidence="1">The sequence shown here is derived from an EMBL/GenBank/DDBJ whole genome shotgun (WGS) entry which is preliminary data.</text>
</comment>
<sequence length="283" mass="31194">MDTFKLKPWLHRWNLIPDGTPFITHTSQLYPVKTAAQGIKAMLKVTDDLDEQAGNALMAWWEGNGAAQVIAHENEAILLSRATGSASLSAMSRGDKDDAACRILCMTANQLHSFAKKPFPQLTPLHEWFNPLKPAALKYGGILTRCAEISEELLSSPRDVVALHGDLHHGNVLDFETSGWLAIDPKGLIGERGFDFANIFTNPDLGNPVPPVATVPETFQQRLSIVTGMADLDRERLLKWIIAWCGLSTAWSLSSNETVSTTIKVAELAMTELEQCVGYQQWV</sequence>
<dbReference type="RefSeq" id="WP_063411787.1">
    <property type="nucleotide sequence ID" value="NZ_CAXOGB010000015.1"/>
</dbReference>
<proteinExistence type="predicted"/>
<name>A0A3R8ZBQ2_ENTCL</name>